<evidence type="ECO:0000313" key="2">
    <source>
        <dbReference type="Proteomes" id="UP000460194"/>
    </source>
</evidence>
<sequence length="114" mass="12676">MTDIEFDVSGAAASEILDESSPSIGDSVELADGVVLEYQGQPFNKSVEVELASFLIEHAGEFAEFAAYTILLERLRNSGAETVRIEQTTIVLSEVDSEEFEERMRDVVREELEE</sequence>
<name>A0A6B1IAW4_9EURY</name>
<comment type="caution">
    <text evidence="1">The sequence shown here is derived from an EMBL/GenBank/DDBJ whole genome shotgun (WGS) entry which is preliminary data.</text>
</comment>
<reference evidence="1 2" key="1">
    <citation type="submission" date="2019-11" db="EMBL/GenBank/DDBJ databases">
        <title>Genome sequences of 17 halophilic strains isolated from different environments.</title>
        <authorList>
            <person name="Furrow R.E."/>
        </authorList>
    </citation>
    <scope>NUCLEOTIDE SEQUENCE [LARGE SCALE GENOMIC DNA]</scope>
    <source>
        <strain evidence="1 2">22517_05_Cabo</strain>
    </source>
</reference>
<gene>
    <name evidence="1" type="ORF">GLW36_15235</name>
</gene>
<organism evidence="1 2">
    <name type="scientific">Halorubrum distributum</name>
    <dbReference type="NCBI Taxonomy" id="29283"/>
    <lineage>
        <taxon>Archaea</taxon>
        <taxon>Methanobacteriati</taxon>
        <taxon>Methanobacteriota</taxon>
        <taxon>Stenosarchaea group</taxon>
        <taxon>Halobacteria</taxon>
        <taxon>Halobacteriales</taxon>
        <taxon>Haloferacaceae</taxon>
        <taxon>Halorubrum</taxon>
        <taxon>Halorubrum distributum group</taxon>
    </lineage>
</organism>
<accession>A0A6B1IAW4</accession>
<evidence type="ECO:0000313" key="1">
    <source>
        <dbReference type="EMBL" id="MYL17992.1"/>
    </source>
</evidence>
<dbReference type="AlphaFoldDB" id="A0A6B1IAW4"/>
<dbReference type="Proteomes" id="UP000460194">
    <property type="component" value="Unassembled WGS sequence"/>
</dbReference>
<dbReference type="RefSeq" id="WP_159369573.1">
    <property type="nucleotide sequence ID" value="NZ_WMEO01000039.1"/>
</dbReference>
<proteinExistence type="predicted"/>
<protein>
    <submittedName>
        <fullName evidence="1">Uncharacterized protein</fullName>
    </submittedName>
</protein>
<dbReference type="EMBL" id="WMEO01000039">
    <property type="protein sequence ID" value="MYL17992.1"/>
    <property type="molecule type" value="Genomic_DNA"/>
</dbReference>